<reference evidence="1" key="1">
    <citation type="submission" date="2018-05" db="EMBL/GenBank/DDBJ databases">
        <authorList>
            <person name="Lanie J.A."/>
            <person name="Ng W.-L."/>
            <person name="Kazmierczak K.M."/>
            <person name="Andrzejewski T.M."/>
            <person name="Davidsen T.M."/>
            <person name="Wayne K.J."/>
            <person name="Tettelin H."/>
            <person name="Glass J.I."/>
            <person name="Rusch D."/>
            <person name="Podicherti R."/>
            <person name="Tsui H.-C.T."/>
            <person name="Winkler M.E."/>
        </authorList>
    </citation>
    <scope>NUCLEOTIDE SEQUENCE</scope>
</reference>
<dbReference type="EMBL" id="UINC01103624">
    <property type="protein sequence ID" value="SVC66148.1"/>
    <property type="molecule type" value="Genomic_DNA"/>
</dbReference>
<evidence type="ECO:0000313" key="1">
    <source>
        <dbReference type="EMBL" id="SVC66148.1"/>
    </source>
</evidence>
<protein>
    <recommendedName>
        <fullName evidence="2">Enolase C-terminal domain-containing protein</fullName>
    </recommendedName>
</protein>
<gene>
    <name evidence="1" type="ORF">METZ01_LOCUS319002</name>
</gene>
<sequence length="36" mass="3855">VGSTAWEYVDGMFNLPDAPGLGVTVDEQALARYVVN</sequence>
<name>A0A382P084_9ZZZZ</name>
<dbReference type="SUPFAM" id="SSF51604">
    <property type="entry name" value="Enolase C-terminal domain-like"/>
    <property type="match status" value="1"/>
</dbReference>
<accession>A0A382P084</accession>
<organism evidence="1">
    <name type="scientific">marine metagenome</name>
    <dbReference type="NCBI Taxonomy" id="408172"/>
    <lineage>
        <taxon>unclassified sequences</taxon>
        <taxon>metagenomes</taxon>
        <taxon>ecological metagenomes</taxon>
    </lineage>
</organism>
<dbReference type="Gene3D" id="3.20.20.120">
    <property type="entry name" value="Enolase-like C-terminal domain"/>
    <property type="match status" value="1"/>
</dbReference>
<dbReference type="InterPro" id="IPR036849">
    <property type="entry name" value="Enolase-like_C_sf"/>
</dbReference>
<dbReference type="AlphaFoldDB" id="A0A382P084"/>
<feature type="non-terminal residue" evidence="1">
    <location>
        <position position="1"/>
    </location>
</feature>
<proteinExistence type="predicted"/>
<evidence type="ECO:0008006" key="2">
    <source>
        <dbReference type="Google" id="ProtNLM"/>
    </source>
</evidence>